<evidence type="ECO:0000313" key="2">
    <source>
        <dbReference type="Proteomes" id="UP001208570"/>
    </source>
</evidence>
<accession>A0AAD9IRB6</accession>
<keyword evidence="2" id="KW-1185">Reference proteome</keyword>
<gene>
    <name evidence="1" type="ORF">LSH36_2010g00000</name>
</gene>
<evidence type="ECO:0000313" key="1">
    <source>
        <dbReference type="EMBL" id="KAK2139127.1"/>
    </source>
</evidence>
<dbReference type="AlphaFoldDB" id="A0AAD9IRB6"/>
<dbReference type="Proteomes" id="UP001208570">
    <property type="component" value="Unassembled WGS sequence"/>
</dbReference>
<reference evidence="1" key="1">
    <citation type="journal article" date="2023" name="Mol. Biol. Evol.">
        <title>Third-Generation Sequencing Reveals the Adaptive Role of the Epigenome in Three Deep-Sea Polychaetes.</title>
        <authorList>
            <person name="Perez M."/>
            <person name="Aroh O."/>
            <person name="Sun Y."/>
            <person name="Lan Y."/>
            <person name="Juniper S.K."/>
            <person name="Young C.R."/>
            <person name="Angers B."/>
            <person name="Qian P.Y."/>
        </authorList>
    </citation>
    <scope>NUCLEOTIDE SEQUENCE</scope>
    <source>
        <strain evidence="1">P08H-3</strain>
    </source>
</reference>
<comment type="caution">
    <text evidence="1">The sequence shown here is derived from an EMBL/GenBank/DDBJ whole genome shotgun (WGS) entry which is preliminary data.</text>
</comment>
<name>A0AAD9IRB6_9ANNE</name>
<sequence>MGLYYHKSPKQHQNLRQTFEAPKQVSAFPTGVDGNNWVDHMVLAIEIFVKSYKAINRQLEYEVRKFSMVTAADKSRGYLMLSTISDVLGYIHILLDTLKPLKSAMCENDNIADDNSPYEAHDRNMTQVDTSIDLALQCEVSMYWYHTECQGVSENIYMALMEDNDSSHLFSWYWKKCKSGSRINRSPIQRLNKRMKKMEIRTTRT</sequence>
<proteinExistence type="predicted"/>
<protein>
    <submittedName>
        <fullName evidence="1">Uncharacterized protein</fullName>
    </submittedName>
</protein>
<dbReference type="EMBL" id="JAODUP010002007">
    <property type="protein sequence ID" value="KAK2139127.1"/>
    <property type="molecule type" value="Genomic_DNA"/>
</dbReference>
<organism evidence="1 2">
    <name type="scientific">Paralvinella palmiformis</name>
    <dbReference type="NCBI Taxonomy" id="53620"/>
    <lineage>
        <taxon>Eukaryota</taxon>
        <taxon>Metazoa</taxon>
        <taxon>Spiralia</taxon>
        <taxon>Lophotrochozoa</taxon>
        <taxon>Annelida</taxon>
        <taxon>Polychaeta</taxon>
        <taxon>Sedentaria</taxon>
        <taxon>Canalipalpata</taxon>
        <taxon>Terebellida</taxon>
        <taxon>Terebelliformia</taxon>
        <taxon>Alvinellidae</taxon>
        <taxon>Paralvinella</taxon>
    </lineage>
</organism>